<dbReference type="InterPro" id="IPR057326">
    <property type="entry name" value="KR_dom"/>
</dbReference>
<sequence>MGHLVLVTGSSSGIGFATAVACAAAGHRVIATMRRLEKADALLAAARARGASLEIEQLDVAAPNACAKVKELLLKHGPVHALVNNAGIAVGGAFEEQADDDVRAQFETNVFGLMAVTRAVLPAMRAAGRGRIINVSSISGLVGLPGVSAYAATKHAVEGFSEALRWEVAPFGVDVCLVEPGTFKTEIFFENQRRGAHVSREGPYAAMTEALERLVLADAAKAPPPTPVAAAIVRLIEGASPPFRTLIGRDARALVALRRVIPDRLFATGIRRFVPAPRSR</sequence>
<dbReference type="PRINTS" id="PR00080">
    <property type="entry name" value="SDRFAMILY"/>
</dbReference>
<gene>
    <name evidence="5" type="ORF">SOCEGT47_007660</name>
</gene>
<evidence type="ECO:0000313" key="5">
    <source>
        <dbReference type="EMBL" id="AUX20298.1"/>
    </source>
</evidence>
<accession>A0A4P2PUL8</accession>
<proteinExistence type="inferred from homology"/>
<dbReference type="SMART" id="SM00822">
    <property type="entry name" value="PKS_KR"/>
    <property type="match status" value="1"/>
</dbReference>
<dbReference type="GO" id="GO:0016491">
    <property type="term" value="F:oxidoreductase activity"/>
    <property type="evidence" value="ECO:0007669"/>
    <property type="project" value="UniProtKB-KW"/>
</dbReference>
<keyword evidence="2" id="KW-0560">Oxidoreductase</keyword>
<dbReference type="InterPro" id="IPR051911">
    <property type="entry name" value="SDR_oxidoreductase"/>
</dbReference>
<dbReference type="SUPFAM" id="SSF51735">
    <property type="entry name" value="NAD(P)-binding Rossmann-fold domains"/>
    <property type="match status" value="1"/>
</dbReference>
<dbReference type="PROSITE" id="PS00061">
    <property type="entry name" value="ADH_SHORT"/>
    <property type="match status" value="1"/>
</dbReference>
<dbReference type="Proteomes" id="UP000295781">
    <property type="component" value="Chromosome"/>
</dbReference>
<dbReference type="RefSeq" id="WP_129345374.1">
    <property type="nucleotide sequence ID" value="NZ_CP012670.1"/>
</dbReference>
<dbReference type="PRINTS" id="PR00081">
    <property type="entry name" value="GDHRDH"/>
</dbReference>
<dbReference type="OrthoDB" id="5354363at2"/>
<comment type="similarity">
    <text evidence="1 3">Belongs to the short-chain dehydrogenases/reductases (SDR) family.</text>
</comment>
<evidence type="ECO:0000256" key="2">
    <source>
        <dbReference type="ARBA" id="ARBA00023002"/>
    </source>
</evidence>
<dbReference type="InterPro" id="IPR036291">
    <property type="entry name" value="NAD(P)-bd_dom_sf"/>
</dbReference>
<dbReference type="EMBL" id="CP012670">
    <property type="protein sequence ID" value="AUX20298.1"/>
    <property type="molecule type" value="Genomic_DNA"/>
</dbReference>
<dbReference type="PANTHER" id="PTHR43976">
    <property type="entry name" value="SHORT CHAIN DEHYDROGENASE"/>
    <property type="match status" value="1"/>
</dbReference>
<organism evidence="5 6">
    <name type="scientific">Sorangium cellulosum</name>
    <name type="common">Polyangium cellulosum</name>
    <dbReference type="NCBI Taxonomy" id="56"/>
    <lineage>
        <taxon>Bacteria</taxon>
        <taxon>Pseudomonadati</taxon>
        <taxon>Myxococcota</taxon>
        <taxon>Polyangia</taxon>
        <taxon>Polyangiales</taxon>
        <taxon>Polyangiaceae</taxon>
        <taxon>Sorangium</taxon>
    </lineage>
</organism>
<dbReference type="InterPro" id="IPR020904">
    <property type="entry name" value="Sc_DH/Rdtase_CS"/>
</dbReference>
<dbReference type="Gene3D" id="3.40.50.720">
    <property type="entry name" value="NAD(P)-binding Rossmann-like Domain"/>
    <property type="match status" value="1"/>
</dbReference>
<feature type="domain" description="Ketoreductase" evidence="4">
    <location>
        <begin position="3"/>
        <end position="181"/>
    </location>
</feature>
<dbReference type="AlphaFoldDB" id="A0A4P2PUL8"/>
<dbReference type="CDD" id="cd05374">
    <property type="entry name" value="17beta-HSD-like_SDR_c"/>
    <property type="match status" value="1"/>
</dbReference>
<evidence type="ECO:0000256" key="3">
    <source>
        <dbReference type="RuleBase" id="RU000363"/>
    </source>
</evidence>
<evidence type="ECO:0000256" key="1">
    <source>
        <dbReference type="ARBA" id="ARBA00006484"/>
    </source>
</evidence>
<evidence type="ECO:0000313" key="6">
    <source>
        <dbReference type="Proteomes" id="UP000295781"/>
    </source>
</evidence>
<dbReference type="Pfam" id="PF00106">
    <property type="entry name" value="adh_short"/>
    <property type="match status" value="1"/>
</dbReference>
<dbReference type="InterPro" id="IPR002347">
    <property type="entry name" value="SDR_fam"/>
</dbReference>
<protein>
    <submittedName>
        <fullName evidence="5">Short-chain dehydrogenase</fullName>
    </submittedName>
</protein>
<name>A0A4P2PUL8_SORCE</name>
<reference evidence="5 6" key="1">
    <citation type="submission" date="2015-09" db="EMBL/GenBank/DDBJ databases">
        <title>Sorangium comparison.</title>
        <authorList>
            <person name="Zaburannyi N."/>
            <person name="Bunk B."/>
            <person name="Overmann J."/>
            <person name="Mueller R."/>
        </authorList>
    </citation>
    <scope>NUCLEOTIDE SEQUENCE [LARGE SCALE GENOMIC DNA]</scope>
    <source>
        <strain evidence="5 6">So ceGT47</strain>
    </source>
</reference>
<evidence type="ECO:0000259" key="4">
    <source>
        <dbReference type="SMART" id="SM00822"/>
    </source>
</evidence>
<dbReference type="PANTHER" id="PTHR43976:SF16">
    <property type="entry name" value="SHORT-CHAIN DEHYDROGENASE_REDUCTASE FAMILY PROTEIN"/>
    <property type="match status" value="1"/>
</dbReference>